<dbReference type="GO" id="GO:0005576">
    <property type="term" value="C:extracellular region"/>
    <property type="evidence" value="ECO:0007669"/>
    <property type="project" value="UniProtKB-SubCell"/>
</dbReference>
<feature type="signal peptide" evidence="5">
    <location>
        <begin position="1"/>
        <end position="19"/>
    </location>
</feature>
<dbReference type="AlphaFoldDB" id="A0A8R1W088"/>
<dbReference type="Proteomes" id="UP000007819">
    <property type="component" value="Chromosome X"/>
</dbReference>
<keyword evidence="8" id="KW-1185">Reference proteome</keyword>
<evidence type="ECO:0000259" key="6">
    <source>
        <dbReference type="PROSITE" id="PS50835"/>
    </source>
</evidence>
<dbReference type="CDD" id="cd00096">
    <property type="entry name" value="Ig"/>
    <property type="match status" value="3"/>
</dbReference>
<dbReference type="SMART" id="SM00408">
    <property type="entry name" value="IGc2"/>
    <property type="match status" value="4"/>
</dbReference>
<accession>A0A8R1W088</accession>
<dbReference type="GO" id="GO:0032991">
    <property type="term" value="C:protein-containing complex"/>
    <property type="evidence" value="ECO:0007669"/>
    <property type="project" value="UniProtKB-ARBA"/>
</dbReference>
<keyword evidence="2" id="KW-0964">Secreted</keyword>
<organism evidence="7 8">
    <name type="scientific">Acyrthosiphon pisum</name>
    <name type="common">Pea aphid</name>
    <dbReference type="NCBI Taxonomy" id="7029"/>
    <lineage>
        <taxon>Eukaryota</taxon>
        <taxon>Metazoa</taxon>
        <taxon>Ecdysozoa</taxon>
        <taxon>Arthropoda</taxon>
        <taxon>Hexapoda</taxon>
        <taxon>Insecta</taxon>
        <taxon>Pterygota</taxon>
        <taxon>Neoptera</taxon>
        <taxon>Paraneoptera</taxon>
        <taxon>Hemiptera</taxon>
        <taxon>Sternorrhyncha</taxon>
        <taxon>Aphidomorpha</taxon>
        <taxon>Aphidoidea</taxon>
        <taxon>Aphididae</taxon>
        <taxon>Macrosiphini</taxon>
        <taxon>Acyrthosiphon</taxon>
    </lineage>
</organism>
<dbReference type="PROSITE" id="PS50835">
    <property type="entry name" value="IG_LIKE"/>
    <property type="match status" value="4"/>
</dbReference>
<evidence type="ECO:0000256" key="3">
    <source>
        <dbReference type="ARBA" id="ARBA00022729"/>
    </source>
</evidence>
<feature type="domain" description="Ig-like" evidence="6">
    <location>
        <begin position="594"/>
        <end position="680"/>
    </location>
</feature>
<reference evidence="8" key="1">
    <citation type="submission" date="2010-06" db="EMBL/GenBank/DDBJ databases">
        <authorList>
            <person name="Jiang H."/>
            <person name="Abraham K."/>
            <person name="Ali S."/>
            <person name="Alsbrooks S.L."/>
            <person name="Anim B.N."/>
            <person name="Anosike U.S."/>
            <person name="Attaway T."/>
            <person name="Bandaranaike D.P."/>
            <person name="Battles P.K."/>
            <person name="Bell S.N."/>
            <person name="Bell A.V."/>
            <person name="Beltran B."/>
            <person name="Bickham C."/>
            <person name="Bustamante Y."/>
            <person name="Caleb T."/>
            <person name="Canada A."/>
            <person name="Cardenas V."/>
            <person name="Carter K."/>
            <person name="Chacko J."/>
            <person name="Chandrabose M.N."/>
            <person name="Chavez D."/>
            <person name="Chavez A."/>
            <person name="Chen L."/>
            <person name="Chu H.-S."/>
            <person name="Claassen K.J."/>
            <person name="Cockrell R."/>
            <person name="Collins M."/>
            <person name="Cooper J.A."/>
            <person name="Cree A."/>
            <person name="Curry S.M."/>
            <person name="Da Y."/>
            <person name="Dao M.D."/>
            <person name="Das B."/>
            <person name="Davila M.-L."/>
            <person name="Davy-Carroll L."/>
            <person name="Denson S."/>
            <person name="Dinh H."/>
            <person name="Ebong V.E."/>
            <person name="Edwards J.R."/>
            <person name="Egan A."/>
            <person name="El-Daye J."/>
            <person name="Escobedo L."/>
            <person name="Fernandez S."/>
            <person name="Fernando P.R."/>
            <person name="Flagg N."/>
            <person name="Forbes L.D."/>
            <person name="Fowler R.G."/>
            <person name="Fu Q."/>
            <person name="Gabisi R.A."/>
            <person name="Ganer J."/>
            <person name="Garbino Pronczuk A."/>
            <person name="Garcia R.M."/>
            <person name="Garner T."/>
            <person name="Garrett T.E."/>
            <person name="Gonzalez D.A."/>
            <person name="Hamid H."/>
            <person name="Hawkins E.S."/>
            <person name="Hirani K."/>
            <person name="Hogues M.E."/>
            <person name="Hollins B."/>
            <person name="Hsiao C.-H."/>
            <person name="Jabil R."/>
            <person name="James M.L."/>
            <person name="Jhangiani S.N."/>
            <person name="Johnson B."/>
            <person name="Johnson Q."/>
            <person name="Joshi V."/>
            <person name="Kalu J.B."/>
            <person name="Kam C."/>
            <person name="Kashfia A."/>
            <person name="Keebler J."/>
            <person name="Kisamo H."/>
            <person name="Kovar C.L."/>
            <person name="Lago L.A."/>
            <person name="Lai C.-Y."/>
            <person name="Laidlaw J."/>
            <person name="Lara F."/>
            <person name="Le T.-K."/>
            <person name="Lee S.L."/>
            <person name="Legall F.H."/>
            <person name="Lemon S.J."/>
            <person name="Lewis L.R."/>
            <person name="Li B."/>
            <person name="Liu Y."/>
            <person name="Liu Y.-S."/>
            <person name="Lopez J."/>
            <person name="Lozado R.J."/>
            <person name="Lu J."/>
            <person name="Madu R.C."/>
            <person name="Maheshwari M."/>
            <person name="Maheshwari R."/>
            <person name="Malloy K."/>
            <person name="Martinez E."/>
            <person name="Mathew T."/>
            <person name="Mercado I.C."/>
            <person name="Mercado C."/>
            <person name="Meyer B."/>
            <person name="Montgomery K."/>
            <person name="Morgan M.B."/>
            <person name="Munidasa M."/>
            <person name="Nazareth L.V."/>
            <person name="Nelson J."/>
            <person name="Ng B.M."/>
            <person name="Nguyen N.B."/>
            <person name="Nguyen P.Q."/>
            <person name="Nguyen T."/>
            <person name="Obregon M."/>
            <person name="Okwuonu G.O."/>
            <person name="Onwere C.G."/>
            <person name="Orozco G."/>
            <person name="Parra A."/>
            <person name="Patel S."/>
            <person name="Patil S."/>
            <person name="Perez A."/>
            <person name="Perez Y."/>
            <person name="Pham C."/>
            <person name="Primus E.L."/>
            <person name="Pu L.-L."/>
            <person name="Puazo M."/>
            <person name="Qin X."/>
            <person name="Quiroz J.B."/>
            <person name="Reese J."/>
            <person name="Richards S."/>
            <person name="Rives C.M."/>
            <person name="Robberts R."/>
            <person name="Ruiz S.J."/>
            <person name="Ruiz M.J."/>
            <person name="Santibanez J."/>
            <person name="Schneider B.W."/>
            <person name="Sisson I."/>
            <person name="Smith M."/>
            <person name="Sodergren E."/>
            <person name="Song X.-Z."/>
            <person name="Song B.B."/>
            <person name="Summersgill H."/>
            <person name="Thelus R."/>
            <person name="Thornton R.D."/>
            <person name="Trejos Z.Y."/>
            <person name="Usmani K."/>
            <person name="Vattathil S."/>
            <person name="Villasana D."/>
            <person name="Walker D.L."/>
            <person name="Wang S."/>
            <person name="Wang K."/>
            <person name="White C.S."/>
            <person name="Williams A.C."/>
            <person name="Williamson J."/>
            <person name="Wilson K."/>
            <person name="Woghiren I.O."/>
            <person name="Woodworth J.R."/>
            <person name="Worley K.C."/>
            <person name="Wright R.A."/>
            <person name="Wu W."/>
            <person name="Young L."/>
            <person name="Zhang L."/>
            <person name="Zhang J."/>
            <person name="Zhu Y."/>
            <person name="Muzny D.M."/>
            <person name="Weinstock G."/>
            <person name="Gibbs R.A."/>
        </authorList>
    </citation>
    <scope>NUCLEOTIDE SEQUENCE [LARGE SCALE GENOMIC DNA]</scope>
    <source>
        <strain evidence="8">LSR1</strain>
    </source>
</reference>
<dbReference type="Gene3D" id="3.40.50.410">
    <property type="entry name" value="von Willebrand factor, type A domain"/>
    <property type="match status" value="1"/>
</dbReference>
<dbReference type="Pfam" id="PF23560">
    <property type="entry name" value="GBD_Hemicentin"/>
    <property type="match status" value="1"/>
</dbReference>
<dbReference type="Pfam" id="PF07679">
    <property type="entry name" value="I-set"/>
    <property type="match status" value="2"/>
</dbReference>
<evidence type="ECO:0000256" key="5">
    <source>
        <dbReference type="SAM" id="SignalP"/>
    </source>
</evidence>
<dbReference type="Gene3D" id="2.60.40.10">
    <property type="entry name" value="Immunoglobulins"/>
    <property type="match status" value="4"/>
</dbReference>
<dbReference type="OrthoDB" id="5985519at2759"/>
<dbReference type="InterPro" id="IPR003599">
    <property type="entry name" value="Ig_sub"/>
</dbReference>
<dbReference type="SUPFAM" id="SSF48726">
    <property type="entry name" value="Immunoglobulin"/>
    <property type="match status" value="4"/>
</dbReference>
<dbReference type="SMART" id="SM00409">
    <property type="entry name" value="IG"/>
    <property type="match status" value="4"/>
</dbReference>
<name>A0A8R1W088_ACYPI</name>
<protein>
    <recommendedName>
        <fullName evidence="6">Ig-like domain-containing protein</fullName>
    </recommendedName>
</protein>
<reference evidence="7" key="2">
    <citation type="submission" date="2022-06" db="UniProtKB">
        <authorList>
            <consortium name="EnsemblMetazoa"/>
        </authorList>
    </citation>
    <scope>IDENTIFICATION</scope>
</reference>
<feature type="domain" description="Ig-like" evidence="6">
    <location>
        <begin position="499"/>
        <end position="588"/>
    </location>
</feature>
<dbReference type="InterPro" id="IPR056475">
    <property type="entry name" value="GBD_Hemicentin/VWA7"/>
</dbReference>
<evidence type="ECO:0000313" key="8">
    <source>
        <dbReference type="Proteomes" id="UP000007819"/>
    </source>
</evidence>
<evidence type="ECO:0000313" key="7">
    <source>
        <dbReference type="EnsemblMetazoa" id="XP_001943120.2"/>
    </source>
</evidence>
<sequence>MNWLVSLTIVCLAVQCSTAVQYPEDVYSSLAFVFDTTGSMENDYLQLKSHAESIMNYVLTRNNTDIKHFVFVPFNDPDVGPVTETFDPKVIMHKLNQVLIRGGGDCPEMGITAVIRALKVVKPNSYIYVFTDAPPKDSHLVYDALELIQRKQSQVVVLRTVHDCISTDKSYENIASLGSGNVFDVNKEDVSKVLQFVKTSMDTNRVNLMSVNIPQKQLIPFPKKLNIDESIKNLQVSVSGLNSNIGVVNPVGKKMDEAHGLITDLDLKNVKIVNILEPIPGEWTLYITSESAHTIRACGISTKNFDFGFATSIPKNMTQTSHRPLKGAKNYILVNCPDVKKFVSCKIQDLSSDGTTEALPILDFGKNLLLCGPFIPKNNPFYVQVFGMNNNGNYFRRITKTSIIPNEPDAPYITTTQKAVGVVGGELHINCHVESLVPFTVTWESLNYPQQAWNFSQSSEIELVVRNVTFQHEGIFTCGAQNIAGYSESTTNVTIISKPTIAEGSDNVTLVLPEGGDYALKCTGQGIPSPLMIWLMNGSPVSSYSDHILVVNDFRRLIIFDIPLGDSNVYTCRAINEAGTVEKNYKIVVKGETPFPMIANESLIINELDDVLMNCPLTNMNHKWLKDGVNINDLVYKRADEQHFKQINRSLKIYELDELDNGVYTCMSSNETYTFHLRIAFAPLFIKYQPETMMISKNETVVFDCRARGFPKPRVYWRKLESAFPITPWTLKDTEYLEDKQVLKIHNIDWIHNGTYTCIVKNKLGSEKRRFELYVF</sequence>
<dbReference type="PANTHER" id="PTHR14905:SF7">
    <property type="entry name" value="VON WILLEBRAND FACTOR A DOMAIN-CONTAINING PROTEIN 7"/>
    <property type="match status" value="1"/>
</dbReference>
<dbReference type="CDD" id="cd00198">
    <property type="entry name" value="vWFA"/>
    <property type="match status" value="1"/>
</dbReference>
<dbReference type="Pfam" id="PF25106">
    <property type="entry name" value="VWA_4"/>
    <property type="match status" value="1"/>
</dbReference>
<dbReference type="InterPro" id="IPR056861">
    <property type="entry name" value="HMCN1-like_VWA"/>
</dbReference>
<dbReference type="RefSeq" id="XP_001943120.2">
    <property type="nucleotide sequence ID" value="XM_001943085.4"/>
</dbReference>
<dbReference type="InterPro" id="IPR052577">
    <property type="entry name" value="VWA7"/>
</dbReference>
<dbReference type="Pfam" id="PF13927">
    <property type="entry name" value="Ig_3"/>
    <property type="match status" value="1"/>
</dbReference>
<keyword evidence="3 5" id="KW-0732">Signal</keyword>
<dbReference type="InterPro" id="IPR013098">
    <property type="entry name" value="Ig_I-set"/>
</dbReference>
<dbReference type="InterPro" id="IPR036465">
    <property type="entry name" value="vWFA_dom_sf"/>
</dbReference>
<dbReference type="SUPFAM" id="SSF53300">
    <property type="entry name" value="vWA-like"/>
    <property type="match status" value="1"/>
</dbReference>
<dbReference type="InterPro" id="IPR013783">
    <property type="entry name" value="Ig-like_fold"/>
</dbReference>
<evidence type="ECO:0000256" key="1">
    <source>
        <dbReference type="ARBA" id="ARBA00004613"/>
    </source>
</evidence>
<dbReference type="InterPro" id="IPR003598">
    <property type="entry name" value="Ig_sub2"/>
</dbReference>
<dbReference type="EnsemblMetazoa" id="XM_001943085.5">
    <property type="protein sequence ID" value="XP_001943120.2"/>
    <property type="gene ID" value="LOC100162613"/>
</dbReference>
<dbReference type="InterPro" id="IPR007110">
    <property type="entry name" value="Ig-like_dom"/>
</dbReference>
<evidence type="ECO:0000256" key="2">
    <source>
        <dbReference type="ARBA" id="ARBA00022525"/>
    </source>
</evidence>
<evidence type="ECO:0000256" key="4">
    <source>
        <dbReference type="ARBA" id="ARBA00023180"/>
    </source>
</evidence>
<feature type="domain" description="Ig-like" evidence="6">
    <location>
        <begin position="411"/>
        <end position="494"/>
    </location>
</feature>
<dbReference type="KEGG" id="api:100162613"/>
<proteinExistence type="predicted"/>
<dbReference type="InterPro" id="IPR036179">
    <property type="entry name" value="Ig-like_dom_sf"/>
</dbReference>
<comment type="subcellular location">
    <subcellularLocation>
        <location evidence="1">Secreted</location>
    </subcellularLocation>
</comment>
<feature type="chain" id="PRO_5035759833" description="Ig-like domain-containing protein" evidence="5">
    <location>
        <begin position="20"/>
        <end position="776"/>
    </location>
</feature>
<feature type="domain" description="Ig-like" evidence="6">
    <location>
        <begin position="683"/>
        <end position="774"/>
    </location>
</feature>
<keyword evidence="4" id="KW-0325">Glycoprotein</keyword>
<dbReference type="PANTHER" id="PTHR14905">
    <property type="entry name" value="NG37"/>
    <property type="match status" value="1"/>
</dbReference>
<dbReference type="GeneID" id="100162613"/>